<proteinExistence type="predicted"/>
<gene>
    <name evidence="3" type="ORF">FA14DRAFT_155075</name>
</gene>
<dbReference type="Gene3D" id="1.20.140.150">
    <property type="match status" value="1"/>
</dbReference>
<dbReference type="GO" id="GO:0032153">
    <property type="term" value="C:cell division site"/>
    <property type="evidence" value="ECO:0007669"/>
    <property type="project" value="TreeGrafter"/>
</dbReference>
<feature type="compositionally biased region" description="Basic and acidic residues" evidence="1">
    <location>
        <begin position="249"/>
        <end position="259"/>
    </location>
</feature>
<accession>A0A316VDP3</accession>
<dbReference type="Proteomes" id="UP000245771">
    <property type="component" value="Unassembled WGS sequence"/>
</dbReference>
<feature type="compositionally biased region" description="Basic and acidic residues" evidence="1">
    <location>
        <begin position="269"/>
        <end position="278"/>
    </location>
</feature>
<organism evidence="3 4">
    <name type="scientific">Meira miltonrushii</name>
    <dbReference type="NCBI Taxonomy" id="1280837"/>
    <lineage>
        <taxon>Eukaryota</taxon>
        <taxon>Fungi</taxon>
        <taxon>Dikarya</taxon>
        <taxon>Basidiomycota</taxon>
        <taxon>Ustilaginomycotina</taxon>
        <taxon>Exobasidiomycetes</taxon>
        <taxon>Exobasidiales</taxon>
        <taxon>Brachybasidiaceae</taxon>
        <taxon>Meira</taxon>
    </lineage>
</organism>
<dbReference type="AlphaFoldDB" id="A0A316VDP3"/>
<keyword evidence="2" id="KW-0472">Membrane</keyword>
<keyword evidence="2" id="KW-0812">Transmembrane</keyword>
<dbReference type="PANTHER" id="PTHR28013:SF4">
    <property type="entry name" value="MARVEL DOMAIN-CONTAINING PROTEIN"/>
    <property type="match status" value="1"/>
</dbReference>
<keyword evidence="2" id="KW-1133">Transmembrane helix</keyword>
<dbReference type="InterPro" id="IPR009571">
    <property type="entry name" value="SUR7/Rim9-like_fungi"/>
</dbReference>
<evidence type="ECO:0000256" key="2">
    <source>
        <dbReference type="SAM" id="Phobius"/>
    </source>
</evidence>
<feature type="region of interest" description="Disordered" evidence="1">
    <location>
        <begin position="248"/>
        <end position="278"/>
    </location>
</feature>
<reference evidence="3 4" key="1">
    <citation type="journal article" date="2018" name="Mol. Biol. Evol.">
        <title>Broad Genomic Sampling Reveals a Smut Pathogenic Ancestry of the Fungal Clade Ustilaginomycotina.</title>
        <authorList>
            <person name="Kijpornyongpan T."/>
            <person name="Mondo S.J."/>
            <person name="Barry K."/>
            <person name="Sandor L."/>
            <person name="Lee J."/>
            <person name="Lipzen A."/>
            <person name="Pangilinan J."/>
            <person name="LaButti K."/>
            <person name="Hainaut M."/>
            <person name="Henrissat B."/>
            <person name="Grigoriev I.V."/>
            <person name="Spatafora J.W."/>
            <person name="Aime M.C."/>
        </authorList>
    </citation>
    <scope>NUCLEOTIDE SEQUENCE [LARGE SCALE GENOMIC DNA]</scope>
    <source>
        <strain evidence="3 4">MCA 3882</strain>
    </source>
</reference>
<feature type="transmembrane region" description="Helical" evidence="2">
    <location>
        <begin position="193"/>
        <end position="214"/>
    </location>
</feature>
<name>A0A316VDP3_9BASI</name>
<keyword evidence="4" id="KW-1185">Reference proteome</keyword>
<sequence length="278" mass="30377">MGRKAFCVPALVTSFIAWVLLLLCTISTPTTFHTSSPFNFVQATQLGNITDVTGTGASPDRLLTGLKLGSWGYCTEGVIDKGYKYCSNNQHGYNITFKSAQDNSQAAYQTTQIKSSWTRGLVVVVVAFVFAVIGFILSFIPHLMVMLVASIVHFLAFILALIAFAIQIALYIYTRNKLNQITSGISVVPGPAFYLTLISLPLLFFSALTVCCGWRKEKRGDSYPAAYDNSYGGGGIGSKFSSFKNRFSRNKDVSGDGSEKIPMQTSRQRVLDAYKSDA</sequence>
<dbReference type="GeneID" id="37019511"/>
<dbReference type="OrthoDB" id="2354757at2759"/>
<feature type="transmembrane region" description="Helical" evidence="2">
    <location>
        <begin position="147"/>
        <end position="173"/>
    </location>
</feature>
<feature type="transmembrane region" description="Helical" evidence="2">
    <location>
        <begin position="120"/>
        <end position="140"/>
    </location>
</feature>
<dbReference type="RefSeq" id="XP_025355968.1">
    <property type="nucleotide sequence ID" value="XM_025497730.1"/>
</dbReference>
<dbReference type="Pfam" id="PF06687">
    <property type="entry name" value="SUR7"/>
    <property type="match status" value="1"/>
</dbReference>
<dbReference type="InParanoid" id="A0A316VDP3"/>
<dbReference type="STRING" id="1280837.A0A316VDP3"/>
<dbReference type="GO" id="GO:0035838">
    <property type="term" value="C:growing cell tip"/>
    <property type="evidence" value="ECO:0007669"/>
    <property type="project" value="TreeGrafter"/>
</dbReference>
<evidence type="ECO:0000313" key="4">
    <source>
        <dbReference type="Proteomes" id="UP000245771"/>
    </source>
</evidence>
<dbReference type="GO" id="GO:0005886">
    <property type="term" value="C:plasma membrane"/>
    <property type="evidence" value="ECO:0007669"/>
    <property type="project" value="InterPro"/>
</dbReference>
<dbReference type="PANTHER" id="PTHR28013">
    <property type="entry name" value="PROTEIN DCV1-RELATED"/>
    <property type="match status" value="1"/>
</dbReference>
<evidence type="ECO:0000256" key="1">
    <source>
        <dbReference type="SAM" id="MobiDB-lite"/>
    </source>
</evidence>
<dbReference type="InterPro" id="IPR051380">
    <property type="entry name" value="pH-response_reg_palI/RIM9"/>
</dbReference>
<protein>
    <submittedName>
        <fullName evidence="3">Pali-domain-containing protein</fullName>
    </submittedName>
</protein>
<evidence type="ECO:0000313" key="3">
    <source>
        <dbReference type="EMBL" id="PWN35666.1"/>
    </source>
</evidence>
<dbReference type="EMBL" id="KZ819603">
    <property type="protein sequence ID" value="PWN35666.1"/>
    <property type="molecule type" value="Genomic_DNA"/>
</dbReference>